<accession>A0A3D8RHB8</accession>
<comment type="caution">
    <text evidence="3">The sequence shown here is derived from an EMBL/GenBank/DDBJ whole genome shotgun (WGS) entry which is preliminary data.</text>
</comment>
<reference evidence="3 4" key="1">
    <citation type="journal article" date="2018" name="IMA Fungus">
        <title>IMA Genome-F 9: Draft genome sequence of Annulohypoxylon stygium, Aspergillus mulundensis, Berkeleyomyces basicola (syn. Thielaviopsis basicola), Ceratocystis smalleyi, two Cercospora beticola strains, Coleophoma cylindrospora, Fusarium fracticaudum, Phialophora cf. hyalina, and Morchella septimelata.</title>
        <authorList>
            <person name="Wingfield B.D."/>
            <person name="Bills G.F."/>
            <person name="Dong Y."/>
            <person name="Huang W."/>
            <person name="Nel W.J."/>
            <person name="Swalarsk-Parry B.S."/>
            <person name="Vaghefi N."/>
            <person name="Wilken P.M."/>
            <person name="An Z."/>
            <person name="de Beer Z.W."/>
            <person name="De Vos L."/>
            <person name="Chen L."/>
            <person name="Duong T.A."/>
            <person name="Gao Y."/>
            <person name="Hammerbacher A."/>
            <person name="Kikkert J.R."/>
            <person name="Li Y."/>
            <person name="Li H."/>
            <person name="Li K."/>
            <person name="Li Q."/>
            <person name="Liu X."/>
            <person name="Ma X."/>
            <person name="Naidoo K."/>
            <person name="Pethybridge S.J."/>
            <person name="Sun J."/>
            <person name="Steenkamp E.T."/>
            <person name="van der Nest M.A."/>
            <person name="van Wyk S."/>
            <person name="Wingfield M.J."/>
            <person name="Xiong C."/>
            <person name="Yue Q."/>
            <person name="Zhang X."/>
        </authorList>
    </citation>
    <scope>NUCLEOTIDE SEQUENCE [LARGE SCALE GENOMIC DNA]</scope>
    <source>
        <strain evidence="3 4">BP6252</strain>
    </source>
</reference>
<organism evidence="3 4">
    <name type="scientific">Coleophoma cylindrospora</name>
    <dbReference type="NCBI Taxonomy" id="1849047"/>
    <lineage>
        <taxon>Eukaryota</taxon>
        <taxon>Fungi</taxon>
        <taxon>Dikarya</taxon>
        <taxon>Ascomycota</taxon>
        <taxon>Pezizomycotina</taxon>
        <taxon>Leotiomycetes</taxon>
        <taxon>Helotiales</taxon>
        <taxon>Dermateaceae</taxon>
        <taxon>Coleophoma</taxon>
    </lineage>
</organism>
<dbReference type="PANTHER" id="PTHR46082:SF6">
    <property type="entry name" value="AAA+ ATPASE DOMAIN-CONTAINING PROTEIN-RELATED"/>
    <property type="match status" value="1"/>
</dbReference>
<gene>
    <name evidence="3" type="ORF">BP6252_07334</name>
</gene>
<dbReference type="InterPro" id="IPR019734">
    <property type="entry name" value="TPR_rpt"/>
</dbReference>
<sequence>MDKVSQDRLTSIPQYHIGGSNYSGPVVADHGSTLHLGNITNFFNGEKSPSPCKPSAIELILRDEPHFVDRPEILEWVREKCSRPAGRAALVGLGGVGKSQLAIQYAHDIREASPSTWVFWVTTSTRAKFVEACRGIADRLSLPGRHDPKIDVLRLFRAWLNDEKNGPWVMVLDSACDAEIFHTSTVRFPNTNPAVTTEQSLSEFLPQCKHGSILITCRNVDVAQRLTGASDNIYTVPTMDEDQALDLFKRKLGEDSCKDSAVHLDLAADLVRALDFMPLAITQAASYISLRKPRTSISSYLEKYRKSDRSKLSILNKEFGDLRRNNNLSNSVVTTWQITFEQINQERHSAANLLSFMSFFNPHGIPESVLHSYVDDTGEDGEDDFDDDLEVLRGYSLVTVVTEKADVFEMQALVQFCTQSWLSARQSKERWKQKFLEIMSKEFPTGEYETWGDCQKLAPHIESITKEAPQDKADARNWARLLKNAGWYQYKIGDYKLAEKMLTDAVNVMERKENLGKEVLETLIVMDHLGVVLEKQCRYDEAGKWNRRALEGREKELGEEDELTLLSLSNFAMTLEGDAKYDDAEKMNRRALEKREKICGKEGASTIESMNNLASTLRYQAKYTDALKLITRACTWRELNLGKEHPDTIDSLSNWASTLARQGKLDNAAKMYREALARSTKALGTAHPDTLLNMSHLALVLLKQGNISEAKRLGEDAAEGTAKSLGSSNPDTLTVITTLATVMQKLEEYKKAEDLYTSALSGFEDQLGPHHPHTLRTMTNLAIILRKQGEFDKAGALYQKAITGLKKCFGAQHPDVLSCSNNLAVLLEKQGKLDDAETVAVEALHGFENTLPQGHPSTLNCMRTVARLLQAQKKYDKAEEVSQKLVAGSKMEHGPDHPKTLQSIGDLAYLLHSQKRYHDAWNLYETACAGYEKLGQNDKASQTCSKRFESMLSEMKSRNLTAPANGIIATASACDDDTRLEGKIQEETFELRRGDQELKAPGAVDANMKAKRRSSSCLDESDGEKNRKRQKI</sequence>
<evidence type="ECO:0000259" key="2">
    <source>
        <dbReference type="Pfam" id="PF00931"/>
    </source>
</evidence>
<evidence type="ECO:0000256" key="1">
    <source>
        <dbReference type="SAM" id="MobiDB-lite"/>
    </source>
</evidence>
<feature type="region of interest" description="Disordered" evidence="1">
    <location>
        <begin position="993"/>
        <end position="1032"/>
    </location>
</feature>
<dbReference type="InterPro" id="IPR011990">
    <property type="entry name" value="TPR-like_helical_dom_sf"/>
</dbReference>
<feature type="domain" description="NB-ARC" evidence="2">
    <location>
        <begin position="78"/>
        <end position="254"/>
    </location>
</feature>
<dbReference type="Gene3D" id="3.40.50.300">
    <property type="entry name" value="P-loop containing nucleotide triphosphate hydrolases"/>
    <property type="match status" value="1"/>
</dbReference>
<dbReference type="Pfam" id="PF13374">
    <property type="entry name" value="TPR_10"/>
    <property type="match status" value="2"/>
</dbReference>
<dbReference type="InterPro" id="IPR053137">
    <property type="entry name" value="NLR-like"/>
</dbReference>
<dbReference type="Pfam" id="PF00931">
    <property type="entry name" value="NB-ARC"/>
    <property type="match status" value="1"/>
</dbReference>
<dbReference type="PANTHER" id="PTHR46082">
    <property type="entry name" value="ATP/GTP-BINDING PROTEIN-RELATED"/>
    <property type="match status" value="1"/>
</dbReference>
<dbReference type="InterPro" id="IPR027417">
    <property type="entry name" value="P-loop_NTPase"/>
</dbReference>
<dbReference type="GO" id="GO:0043531">
    <property type="term" value="F:ADP binding"/>
    <property type="evidence" value="ECO:0007669"/>
    <property type="project" value="InterPro"/>
</dbReference>
<dbReference type="InterPro" id="IPR002182">
    <property type="entry name" value="NB-ARC"/>
</dbReference>
<dbReference type="AlphaFoldDB" id="A0A3D8RHB8"/>
<dbReference type="Gene3D" id="1.25.40.10">
    <property type="entry name" value="Tetratricopeptide repeat domain"/>
    <property type="match status" value="3"/>
</dbReference>
<proteinExistence type="predicted"/>
<evidence type="ECO:0000313" key="3">
    <source>
        <dbReference type="EMBL" id="RDW73427.1"/>
    </source>
</evidence>
<dbReference type="EMBL" id="PDLM01000007">
    <property type="protein sequence ID" value="RDW73427.1"/>
    <property type="molecule type" value="Genomic_DNA"/>
</dbReference>
<dbReference type="SUPFAM" id="SSF52540">
    <property type="entry name" value="P-loop containing nucleoside triphosphate hydrolases"/>
    <property type="match status" value="1"/>
</dbReference>
<dbReference type="OrthoDB" id="3430138at2759"/>
<evidence type="ECO:0000313" key="4">
    <source>
        <dbReference type="Proteomes" id="UP000256645"/>
    </source>
</evidence>
<keyword evidence="4" id="KW-1185">Reference proteome</keyword>
<name>A0A3D8RHB8_9HELO</name>
<dbReference type="Pfam" id="PF13424">
    <property type="entry name" value="TPR_12"/>
    <property type="match status" value="4"/>
</dbReference>
<dbReference type="SUPFAM" id="SSF48452">
    <property type="entry name" value="TPR-like"/>
    <property type="match status" value="4"/>
</dbReference>
<dbReference type="NCBIfam" id="NF040586">
    <property type="entry name" value="FxSxx_TPR"/>
    <property type="match status" value="1"/>
</dbReference>
<dbReference type="STRING" id="1849047.A0A3D8RHB8"/>
<protein>
    <recommendedName>
        <fullName evidence="2">NB-ARC domain-containing protein</fullName>
    </recommendedName>
</protein>
<dbReference type="Proteomes" id="UP000256645">
    <property type="component" value="Unassembled WGS sequence"/>
</dbReference>
<dbReference type="SMART" id="SM00028">
    <property type="entry name" value="TPR"/>
    <property type="match status" value="7"/>
</dbReference>